<dbReference type="STRING" id="158441.A0A226EWI4"/>
<feature type="region of interest" description="Disordered" evidence="12">
    <location>
        <begin position="445"/>
        <end position="480"/>
    </location>
</feature>
<dbReference type="InterPro" id="IPR050314">
    <property type="entry name" value="Glycosyl_Hydrlase_18"/>
</dbReference>
<dbReference type="SUPFAM" id="SSF57625">
    <property type="entry name" value="Invertebrate chitin-binding proteins"/>
    <property type="match status" value="1"/>
</dbReference>
<dbReference type="FunFam" id="3.10.50.10:FF:000004">
    <property type="entry name" value="Chitinase 5"/>
    <property type="match status" value="1"/>
</dbReference>
<evidence type="ECO:0000256" key="2">
    <source>
        <dbReference type="ARBA" id="ARBA00009121"/>
    </source>
</evidence>
<comment type="catalytic activity">
    <reaction evidence="1">
        <text>Random endo-hydrolysis of N-acetyl-beta-D-glucosaminide (1-&gt;4)-beta-linkages in chitin and chitodextrins.</text>
        <dbReference type="EC" id="3.2.1.14"/>
    </reaction>
</comment>
<evidence type="ECO:0000256" key="9">
    <source>
        <dbReference type="ARBA" id="ARBA00023277"/>
    </source>
</evidence>
<protein>
    <recommendedName>
        <fullName evidence="3">chitinase</fullName>
        <ecNumber evidence="3">3.2.1.14</ecNumber>
    </recommendedName>
</protein>
<evidence type="ECO:0000256" key="13">
    <source>
        <dbReference type="SAM" id="SignalP"/>
    </source>
</evidence>
<dbReference type="InterPro" id="IPR001223">
    <property type="entry name" value="Glyco_hydro18_cat"/>
</dbReference>
<dbReference type="PANTHER" id="PTHR11177:SF144">
    <property type="entry name" value="CHITINASE 5"/>
    <property type="match status" value="1"/>
</dbReference>
<dbReference type="PROSITE" id="PS51910">
    <property type="entry name" value="GH18_2"/>
    <property type="match status" value="1"/>
</dbReference>
<dbReference type="Gene3D" id="3.10.50.10">
    <property type="match status" value="1"/>
</dbReference>
<dbReference type="AlphaFoldDB" id="A0A226EWI4"/>
<dbReference type="InterPro" id="IPR017853">
    <property type="entry name" value="GH"/>
</dbReference>
<dbReference type="SUPFAM" id="SSF51445">
    <property type="entry name" value="(Trans)glycosidases"/>
    <property type="match status" value="1"/>
</dbReference>
<reference evidence="16 17" key="1">
    <citation type="submission" date="2015-12" db="EMBL/GenBank/DDBJ databases">
        <title>The genome of Folsomia candida.</title>
        <authorList>
            <person name="Faddeeva A."/>
            <person name="Derks M.F."/>
            <person name="Anvar Y."/>
            <person name="Smit S."/>
            <person name="Van Straalen N."/>
            <person name="Roelofs D."/>
        </authorList>
    </citation>
    <scope>NUCLEOTIDE SEQUENCE [LARGE SCALE GENOMIC DNA]</scope>
    <source>
        <strain evidence="16 17">VU population</strain>
        <tissue evidence="16">Whole body</tissue>
    </source>
</reference>
<feature type="signal peptide" evidence="13">
    <location>
        <begin position="1"/>
        <end position="24"/>
    </location>
</feature>
<evidence type="ECO:0000256" key="12">
    <source>
        <dbReference type="SAM" id="MobiDB-lite"/>
    </source>
</evidence>
<evidence type="ECO:0000259" key="15">
    <source>
        <dbReference type="PROSITE" id="PS51910"/>
    </source>
</evidence>
<dbReference type="Pfam" id="PF00704">
    <property type="entry name" value="Glyco_hydro_18"/>
    <property type="match status" value="1"/>
</dbReference>
<keyword evidence="4" id="KW-0147">Chitin-binding</keyword>
<feature type="chain" id="PRO_5011968562" description="chitinase" evidence="13">
    <location>
        <begin position="25"/>
        <end position="600"/>
    </location>
</feature>
<sequence length="600" mass="67037">MILILVYQIAVVFTIVSGTEQILADFNTPGGAGKPARVSCYYSNWAAYRPGIGAYNVEDIPYMKCTHVIYSFVGLSNVTWEVSILDPELDVKNENFKKFVALREKNPNLKLVVAVGGWGEGGRKYSQMASSPQRRCSFINSVVELIKEYGFAGIDADWEYPSAADRGGTFGDKKNFLELVREMRYVFNTHNPEWEITIAVPVAGFRLAEGYFVPELCRLANAIHLMAYDLRGNWVGFADTHTPLFRRPHDQYAYEKLNVNDGTELWVREGCSADKLVVGTAFYGRSFALSDPKMNKLGDYINKQKNGGDPGEFTNAKGFMAYYEICLRIKSGNWTKAYDTHGKVPYIYTDTNWIGYEDADSLGIKMNFVKDKGFAGSMTWAIDMDDFQGVCGQKDVLIDVLFAGMKDYIVPTPPSPVPVAQWKMASPPSPPRECLKLGPVPTIQPTMSPPTQPPWMTSSSTLSEISSTSTSPHVTNPPISTETDTLVSITNPSSTPQETLIDSISTASTTQVSMQTPDEGSDNNILPTVSPQIEGSVDCTKTQYYRHVIDCRKYYWCVNEVPQEFACPHGTEFNLNEKTCDWPSPQNQCAQKLFYYYNNL</sequence>
<accession>A0A226EWI4</accession>
<evidence type="ECO:0000313" key="17">
    <source>
        <dbReference type="Proteomes" id="UP000198287"/>
    </source>
</evidence>
<dbReference type="EC" id="3.2.1.14" evidence="3"/>
<evidence type="ECO:0000256" key="4">
    <source>
        <dbReference type="ARBA" id="ARBA00022669"/>
    </source>
</evidence>
<dbReference type="OrthoDB" id="73875at2759"/>
<evidence type="ECO:0000256" key="5">
    <source>
        <dbReference type="ARBA" id="ARBA00022729"/>
    </source>
</evidence>
<evidence type="ECO:0000256" key="1">
    <source>
        <dbReference type="ARBA" id="ARBA00000822"/>
    </source>
</evidence>
<dbReference type="InterPro" id="IPR002557">
    <property type="entry name" value="Chitin-bd_dom"/>
</dbReference>
<dbReference type="InterPro" id="IPR029070">
    <property type="entry name" value="Chitinase_insertion_sf"/>
</dbReference>
<dbReference type="Gene3D" id="3.20.20.80">
    <property type="entry name" value="Glycosidases"/>
    <property type="match status" value="1"/>
</dbReference>
<dbReference type="PANTHER" id="PTHR11177">
    <property type="entry name" value="CHITINASE"/>
    <property type="match status" value="1"/>
</dbReference>
<dbReference type="GO" id="GO:0008843">
    <property type="term" value="F:endochitinase activity"/>
    <property type="evidence" value="ECO:0007669"/>
    <property type="project" value="UniProtKB-EC"/>
</dbReference>
<feature type="compositionally biased region" description="Low complexity" evidence="12">
    <location>
        <begin position="457"/>
        <end position="471"/>
    </location>
</feature>
<keyword evidence="8" id="KW-1015">Disulfide bond</keyword>
<dbReference type="GO" id="GO:0008061">
    <property type="term" value="F:chitin binding"/>
    <property type="evidence" value="ECO:0007669"/>
    <property type="project" value="UniProtKB-KW"/>
</dbReference>
<dbReference type="Gene3D" id="2.170.140.10">
    <property type="entry name" value="Chitin binding domain"/>
    <property type="match status" value="1"/>
</dbReference>
<dbReference type="EMBL" id="LNIX01000001">
    <property type="protein sequence ID" value="OXA61434.1"/>
    <property type="molecule type" value="Genomic_DNA"/>
</dbReference>
<dbReference type="GO" id="GO:0000272">
    <property type="term" value="P:polysaccharide catabolic process"/>
    <property type="evidence" value="ECO:0007669"/>
    <property type="project" value="UniProtKB-KW"/>
</dbReference>
<keyword evidence="10" id="KW-0326">Glycosidase</keyword>
<keyword evidence="7" id="KW-0146">Chitin degradation</keyword>
<keyword evidence="9" id="KW-0119">Carbohydrate metabolism</keyword>
<evidence type="ECO:0000259" key="14">
    <source>
        <dbReference type="PROSITE" id="PS50940"/>
    </source>
</evidence>
<dbReference type="SMART" id="SM00494">
    <property type="entry name" value="ChtBD2"/>
    <property type="match status" value="1"/>
</dbReference>
<dbReference type="InterPro" id="IPR036508">
    <property type="entry name" value="Chitin-bd_dom_sf"/>
</dbReference>
<comment type="caution">
    <text evidence="16">The sequence shown here is derived from an EMBL/GenBank/DDBJ whole genome shotgun (WGS) entry which is preliminary data.</text>
</comment>
<evidence type="ECO:0000256" key="11">
    <source>
        <dbReference type="ARBA" id="ARBA00023326"/>
    </source>
</evidence>
<dbReference type="GO" id="GO:0006032">
    <property type="term" value="P:chitin catabolic process"/>
    <property type="evidence" value="ECO:0007669"/>
    <property type="project" value="UniProtKB-KW"/>
</dbReference>
<organism evidence="16 17">
    <name type="scientific">Folsomia candida</name>
    <name type="common">Springtail</name>
    <dbReference type="NCBI Taxonomy" id="158441"/>
    <lineage>
        <taxon>Eukaryota</taxon>
        <taxon>Metazoa</taxon>
        <taxon>Ecdysozoa</taxon>
        <taxon>Arthropoda</taxon>
        <taxon>Hexapoda</taxon>
        <taxon>Collembola</taxon>
        <taxon>Entomobryomorpha</taxon>
        <taxon>Isotomoidea</taxon>
        <taxon>Isotomidae</taxon>
        <taxon>Proisotominae</taxon>
        <taxon>Folsomia</taxon>
    </lineage>
</organism>
<dbReference type="PROSITE" id="PS50940">
    <property type="entry name" value="CHIT_BIND_II"/>
    <property type="match status" value="1"/>
</dbReference>
<feature type="domain" description="GH18" evidence="15">
    <location>
        <begin position="36"/>
        <end position="408"/>
    </location>
</feature>
<keyword evidence="6" id="KW-0378">Hydrolase</keyword>
<evidence type="ECO:0000256" key="6">
    <source>
        <dbReference type="ARBA" id="ARBA00022801"/>
    </source>
</evidence>
<keyword evidence="11" id="KW-0624">Polysaccharide degradation</keyword>
<evidence type="ECO:0000256" key="8">
    <source>
        <dbReference type="ARBA" id="ARBA00023157"/>
    </source>
</evidence>
<evidence type="ECO:0000256" key="10">
    <source>
        <dbReference type="ARBA" id="ARBA00023295"/>
    </source>
</evidence>
<evidence type="ECO:0000256" key="3">
    <source>
        <dbReference type="ARBA" id="ARBA00012729"/>
    </source>
</evidence>
<evidence type="ECO:0000256" key="7">
    <source>
        <dbReference type="ARBA" id="ARBA00023024"/>
    </source>
</evidence>
<evidence type="ECO:0000313" key="16">
    <source>
        <dbReference type="EMBL" id="OXA61434.1"/>
    </source>
</evidence>
<feature type="domain" description="Chitin-binding type-2" evidence="14">
    <location>
        <begin position="536"/>
        <end position="591"/>
    </location>
</feature>
<keyword evidence="5 13" id="KW-0732">Signal</keyword>
<dbReference type="Pfam" id="PF01607">
    <property type="entry name" value="CBM_14"/>
    <property type="match status" value="1"/>
</dbReference>
<dbReference type="InterPro" id="IPR011583">
    <property type="entry name" value="Chitinase_II/V-like_cat"/>
</dbReference>
<name>A0A226EWI4_FOLCA</name>
<keyword evidence="17" id="KW-1185">Reference proteome</keyword>
<dbReference type="GO" id="GO:0005576">
    <property type="term" value="C:extracellular region"/>
    <property type="evidence" value="ECO:0007669"/>
    <property type="project" value="InterPro"/>
</dbReference>
<comment type="similarity">
    <text evidence="2">Belongs to the glycosyl hydrolase 18 family. Chitinase class II subfamily.</text>
</comment>
<gene>
    <name evidence="16" type="ORF">Fcan01_02018</name>
</gene>
<dbReference type="SUPFAM" id="SSF54556">
    <property type="entry name" value="Chitinase insertion domain"/>
    <property type="match status" value="1"/>
</dbReference>
<dbReference type="Proteomes" id="UP000198287">
    <property type="component" value="Unassembled WGS sequence"/>
</dbReference>
<proteinExistence type="inferred from homology"/>
<dbReference type="SMART" id="SM00636">
    <property type="entry name" value="Glyco_18"/>
    <property type="match status" value="1"/>
</dbReference>